<proteinExistence type="predicted"/>
<dbReference type="Proteomes" id="UP000178530">
    <property type="component" value="Unassembled WGS sequence"/>
</dbReference>
<dbReference type="AlphaFoldDB" id="A0A1G2TMQ9"/>
<protein>
    <submittedName>
        <fullName evidence="1">Uncharacterized protein</fullName>
    </submittedName>
</protein>
<evidence type="ECO:0000313" key="1">
    <source>
        <dbReference type="EMBL" id="OHA98577.1"/>
    </source>
</evidence>
<dbReference type="EMBL" id="MHVU01000022">
    <property type="protein sequence ID" value="OHA98577.1"/>
    <property type="molecule type" value="Genomic_DNA"/>
</dbReference>
<reference evidence="1 2" key="1">
    <citation type="journal article" date="2016" name="Nat. Commun.">
        <title>Thousands of microbial genomes shed light on interconnected biogeochemical processes in an aquifer system.</title>
        <authorList>
            <person name="Anantharaman K."/>
            <person name="Brown C.T."/>
            <person name="Hug L.A."/>
            <person name="Sharon I."/>
            <person name="Castelle C.J."/>
            <person name="Probst A.J."/>
            <person name="Thomas B.C."/>
            <person name="Singh A."/>
            <person name="Wilkins M.J."/>
            <person name="Karaoz U."/>
            <person name="Brodie E.L."/>
            <person name="Williams K.H."/>
            <person name="Hubbard S.S."/>
            <person name="Banfield J.F."/>
        </authorList>
    </citation>
    <scope>NUCLEOTIDE SEQUENCE [LARGE SCALE GENOMIC DNA]</scope>
</reference>
<gene>
    <name evidence="1" type="ORF">A3E32_03505</name>
</gene>
<name>A0A1G2TMQ9_9BACT</name>
<accession>A0A1G2TMQ9</accession>
<organism evidence="1 2">
    <name type="scientific">Candidatus Zambryskibacteria bacterium RIFCSPHIGHO2_12_FULL_38_37</name>
    <dbReference type="NCBI Taxonomy" id="1802751"/>
    <lineage>
        <taxon>Bacteria</taxon>
        <taxon>Candidatus Zambryskiibacteriota</taxon>
    </lineage>
</organism>
<evidence type="ECO:0000313" key="2">
    <source>
        <dbReference type="Proteomes" id="UP000178530"/>
    </source>
</evidence>
<sequence>MFSKSHLFWCIYCTKLEPISKIGNVTARAERVVALTKIVRSEKAPRTGEYASNPERKNTPCISVLAGVKFLLKKERVFFFRGSALQVFGQCVGLHYGLGKAKIFFSGGKDFSLCLG</sequence>
<comment type="caution">
    <text evidence="1">The sequence shown here is derived from an EMBL/GenBank/DDBJ whole genome shotgun (WGS) entry which is preliminary data.</text>
</comment>